<name>A0A6J6MKV8_9ZZZZ</name>
<feature type="domain" description="ABC transporter" evidence="1">
    <location>
        <begin position="6"/>
        <end position="178"/>
    </location>
</feature>
<gene>
    <name evidence="2" type="ORF">UFOPK2242_01681</name>
</gene>
<dbReference type="EMBL" id="CAEZWM010000298">
    <property type="protein sequence ID" value="CAB4674861.1"/>
    <property type="molecule type" value="Genomic_DNA"/>
</dbReference>
<dbReference type="PROSITE" id="PS00211">
    <property type="entry name" value="ABC_TRANSPORTER_1"/>
    <property type="match status" value="1"/>
</dbReference>
<sequence>MSFGGVSLRDATRKSLRERIAVVPQEGFLFAGTVRDNIRVGSPEASNAEVDAAVDALGLREHFESFPEGLDTEVRERGSRLSAGEKQLVSLARAALADPTVLVLDEATSNLDPGTELEVERALEALTQGRTVIVVAHRLSTAQRCDRVAVVADGQILEIGTHDDLVSRGDAYAALFAAWTRTE</sequence>
<dbReference type="AlphaFoldDB" id="A0A6J6MKV8"/>
<dbReference type="InterPro" id="IPR003439">
    <property type="entry name" value="ABC_transporter-like_ATP-bd"/>
</dbReference>
<dbReference type="PANTHER" id="PTHR24221">
    <property type="entry name" value="ATP-BINDING CASSETTE SUB-FAMILY B"/>
    <property type="match status" value="1"/>
</dbReference>
<dbReference type="GO" id="GO:0016887">
    <property type="term" value="F:ATP hydrolysis activity"/>
    <property type="evidence" value="ECO:0007669"/>
    <property type="project" value="InterPro"/>
</dbReference>
<dbReference type="SUPFAM" id="SSF52540">
    <property type="entry name" value="P-loop containing nucleoside triphosphate hydrolases"/>
    <property type="match status" value="1"/>
</dbReference>
<dbReference type="InterPro" id="IPR039421">
    <property type="entry name" value="Type_1_exporter"/>
</dbReference>
<accession>A0A6J6MKV8</accession>
<organism evidence="2">
    <name type="scientific">freshwater metagenome</name>
    <dbReference type="NCBI Taxonomy" id="449393"/>
    <lineage>
        <taxon>unclassified sequences</taxon>
        <taxon>metagenomes</taxon>
        <taxon>ecological metagenomes</taxon>
    </lineage>
</organism>
<reference evidence="2" key="1">
    <citation type="submission" date="2020-05" db="EMBL/GenBank/DDBJ databases">
        <authorList>
            <person name="Chiriac C."/>
            <person name="Salcher M."/>
            <person name="Ghai R."/>
            <person name="Kavagutti S V."/>
        </authorList>
    </citation>
    <scope>NUCLEOTIDE SEQUENCE</scope>
</reference>
<dbReference type="PANTHER" id="PTHR24221:SF654">
    <property type="entry name" value="ATP-BINDING CASSETTE SUB-FAMILY B MEMBER 6"/>
    <property type="match status" value="1"/>
</dbReference>
<evidence type="ECO:0000259" key="1">
    <source>
        <dbReference type="PROSITE" id="PS50893"/>
    </source>
</evidence>
<dbReference type="Pfam" id="PF00005">
    <property type="entry name" value="ABC_tran"/>
    <property type="match status" value="1"/>
</dbReference>
<dbReference type="Gene3D" id="3.40.50.300">
    <property type="entry name" value="P-loop containing nucleotide triphosphate hydrolases"/>
    <property type="match status" value="1"/>
</dbReference>
<evidence type="ECO:0000313" key="2">
    <source>
        <dbReference type="EMBL" id="CAB4674861.1"/>
    </source>
</evidence>
<dbReference type="PROSITE" id="PS50893">
    <property type="entry name" value="ABC_TRANSPORTER_2"/>
    <property type="match status" value="1"/>
</dbReference>
<dbReference type="GO" id="GO:0034040">
    <property type="term" value="F:ATPase-coupled lipid transmembrane transporter activity"/>
    <property type="evidence" value="ECO:0007669"/>
    <property type="project" value="TreeGrafter"/>
</dbReference>
<dbReference type="InterPro" id="IPR027417">
    <property type="entry name" value="P-loop_NTPase"/>
</dbReference>
<protein>
    <submittedName>
        <fullName evidence="2">Unannotated protein</fullName>
    </submittedName>
</protein>
<dbReference type="GO" id="GO:0005524">
    <property type="term" value="F:ATP binding"/>
    <property type="evidence" value="ECO:0007669"/>
    <property type="project" value="InterPro"/>
</dbReference>
<dbReference type="InterPro" id="IPR017871">
    <property type="entry name" value="ABC_transporter-like_CS"/>
</dbReference>
<proteinExistence type="predicted"/>